<protein>
    <submittedName>
        <fullName evidence="2">Uncharacterized protein</fullName>
    </submittedName>
</protein>
<dbReference type="Proteomes" id="UP001371456">
    <property type="component" value="Unassembled WGS sequence"/>
</dbReference>
<proteinExistence type="predicted"/>
<feature type="region of interest" description="Disordered" evidence="1">
    <location>
        <begin position="51"/>
        <end position="97"/>
    </location>
</feature>
<evidence type="ECO:0000256" key="1">
    <source>
        <dbReference type="SAM" id="MobiDB-lite"/>
    </source>
</evidence>
<sequence length="150" mass="17420">MKYDGFSPKKLVKLVRRPKIMREREKNEVVKRQGVWKQTRKGKVMTCSNCQEQNHNARGCEKAKQGKQPTKKQRKQPFKKGKETVAEDDDEDHRLRPRKISEEAFLIRLRNRQNPQKPIGSRVIGFRGDKYGVSEPTNLPIAPPGLTWNG</sequence>
<accession>A0AAN8U4T1</accession>
<reference evidence="2 3" key="1">
    <citation type="submission" date="2024-02" db="EMBL/GenBank/DDBJ databases">
        <title>de novo genome assembly of Solanum bulbocastanum strain 11H21.</title>
        <authorList>
            <person name="Hosaka A.J."/>
        </authorList>
    </citation>
    <scope>NUCLEOTIDE SEQUENCE [LARGE SCALE GENOMIC DNA]</scope>
    <source>
        <tissue evidence="2">Young leaves</tissue>
    </source>
</reference>
<evidence type="ECO:0000313" key="2">
    <source>
        <dbReference type="EMBL" id="KAK6796206.1"/>
    </source>
</evidence>
<feature type="compositionally biased region" description="Basic residues" evidence="1">
    <location>
        <begin position="69"/>
        <end position="79"/>
    </location>
</feature>
<gene>
    <name evidence="2" type="ORF">RDI58_003907</name>
</gene>
<organism evidence="2 3">
    <name type="scientific">Solanum bulbocastanum</name>
    <name type="common">Wild potato</name>
    <dbReference type="NCBI Taxonomy" id="147425"/>
    <lineage>
        <taxon>Eukaryota</taxon>
        <taxon>Viridiplantae</taxon>
        <taxon>Streptophyta</taxon>
        <taxon>Embryophyta</taxon>
        <taxon>Tracheophyta</taxon>
        <taxon>Spermatophyta</taxon>
        <taxon>Magnoliopsida</taxon>
        <taxon>eudicotyledons</taxon>
        <taxon>Gunneridae</taxon>
        <taxon>Pentapetalae</taxon>
        <taxon>asterids</taxon>
        <taxon>lamiids</taxon>
        <taxon>Solanales</taxon>
        <taxon>Solanaceae</taxon>
        <taxon>Solanoideae</taxon>
        <taxon>Solaneae</taxon>
        <taxon>Solanum</taxon>
    </lineage>
</organism>
<evidence type="ECO:0000313" key="3">
    <source>
        <dbReference type="Proteomes" id="UP001371456"/>
    </source>
</evidence>
<name>A0AAN8U4T1_SOLBU</name>
<dbReference type="AlphaFoldDB" id="A0AAN8U4T1"/>
<comment type="caution">
    <text evidence="2">The sequence shown here is derived from an EMBL/GenBank/DDBJ whole genome shotgun (WGS) entry which is preliminary data.</text>
</comment>
<keyword evidence="3" id="KW-1185">Reference proteome</keyword>
<dbReference type="EMBL" id="JBANQN010000002">
    <property type="protein sequence ID" value="KAK6796206.1"/>
    <property type="molecule type" value="Genomic_DNA"/>
</dbReference>